<comment type="cofactor">
    <cofactor evidence="1 12">
        <name>heme</name>
        <dbReference type="ChEBI" id="CHEBI:30413"/>
    </cofactor>
</comment>
<keyword evidence="14" id="KW-1133">Transmembrane helix</keyword>
<sequence>MVRASQVNGDMALTFVGFLSPTTWVLIITTFVLFAIYSIWPYTVFKKMGVPGPMPIPCFGNLLQYRKGRGQFDEKCHKRYGKIWGIYEGRYPMLMVTDPEIVKTVLVKEFYTTFSNRRMAPIIKYYTNVLVEHLRKRESQTLQVKKVFGSYSMDVITSAAFSTEVDSLNNENDPFIHNVNKLMKFSFFSPIFLLIFLFPVSMPVLRFFNIFMFPSSVLHFFNSNLQRMKKARMKGKHSDRVDFLQMMINFQISETVKNEQGTVIPYKSLTDNEIQAQAMIFILAGTETTANTLSYVAYNLAVHPDIQRKLQAEIDEAFPKKSELTYEGVMTLQYLDMVTSETLRMFPVAVRVNRVCKRSTELGGLHVPRGISINVPLFAMHRDPSIWPEPEEFRPERFTKEAKEDRNPYTYLPFGAGPRNCIGMRFALMHIKMGLVALMQEFNIRTTPETEIPLEIGQAALLAPKNPIKLKFERREQHVKFAPKDSVKSE</sequence>
<dbReference type="GO" id="GO:0005789">
    <property type="term" value="C:endoplasmic reticulum membrane"/>
    <property type="evidence" value="ECO:0007669"/>
    <property type="project" value="UniProtKB-SubCell"/>
</dbReference>
<comment type="subcellular location">
    <subcellularLocation>
        <location evidence="2">Endoplasmic reticulum membrane</location>
    </subcellularLocation>
</comment>
<dbReference type="InterPro" id="IPR036396">
    <property type="entry name" value="Cyt_P450_sf"/>
</dbReference>
<dbReference type="Ensembl" id="ENSEBUT00000002974.1">
    <property type="protein sequence ID" value="ENSEBUP00000002618.1"/>
    <property type="gene ID" value="ENSEBUG00000002011.1"/>
</dbReference>
<dbReference type="GO" id="GO:0020037">
    <property type="term" value="F:heme binding"/>
    <property type="evidence" value="ECO:0007669"/>
    <property type="project" value="InterPro"/>
</dbReference>
<evidence type="ECO:0000256" key="7">
    <source>
        <dbReference type="ARBA" id="ARBA00023002"/>
    </source>
</evidence>
<feature type="transmembrane region" description="Helical" evidence="14">
    <location>
        <begin position="182"/>
        <end position="201"/>
    </location>
</feature>
<reference evidence="15" key="2">
    <citation type="submission" date="2025-09" db="UniProtKB">
        <authorList>
            <consortium name="Ensembl"/>
        </authorList>
    </citation>
    <scope>IDENTIFICATION</scope>
</reference>
<protein>
    <recommendedName>
        <fullName evidence="17">Cytochrome P450</fullName>
    </recommendedName>
</protein>
<evidence type="ECO:0000256" key="13">
    <source>
        <dbReference type="RuleBase" id="RU000461"/>
    </source>
</evidence>
<feature type="binding site" description="axial binding residue" evidence="12">
    <location>
        <position position="421"/>
    </location>
    <ligand>
        <name>heme</name>
        <dbReference type="ChEBI" id="CHEBI:30413"/>
    </ligand>
    <ligandPart>
        <name>Fe</name>
        <dbReference type="ChEBI" id="CHEBI:18248"/>
    </ligandPart>
</feature>
<dbReference type="InterPro" id="IPR002401">
    <property type="entry name" value="Cyt_P450_E_grp-I"/>
</dbReference>
<evidence type="ECO:0000256" key="5">
    <source>
        <dbReference type="ARBA" id="ARBA00022723"/>
    </source>
</evidence>
<dbReference type="PANTHER" id="PTHR24302">
    <property type="entry name" value="CYTOCHROME P450 FAMILY 3"/>
    <property type="match status" value="1"/>
</dbReference>
<proteinExistence type="inferred from homology"/>
<evidence type="ECO:0000256" key="1">
    <source>
        <dbReference type="ARBA" id="ARBA00001971"/>
    </source>
</evidence>
<feature type="transmembrane region" description="Helical" evidence="14">
    <location>
        <begin position="12"/>
        <end position="40"/>
    </location>
</feature>
<keyword evidence="8 12" id="KW-0408">Iron</keyword>
<keyword evidence="14" id="KW-0812">Transmembrane</keyword>
<dbReference type="Pfam" id="PF00067">
    <property type="entry name" value="p450"/>
    <property type="match status" value="2"/>
</dbReference>
<keyword evidence="4 12" id="KW-0349">Heme</keyword>
<keyword evidence="7 13" id="KW-0560">Oxidoreductase</keyword>
<evidence type="ECO:0000256" key="2">
    <source>
        <dbReference type="ARBA" id="ARBA00004586"/>
    </source>
</evidence>
<comment type="function">
    <text evidence="11">Cytochromes P450 are a group of heme-thiolate monooxygenases. They oxidize a variety of structurally unrelated compounds, including steroids, fatty acids, and xenobiotics.</text>
</comment>
<evidence type="ECO:0000256" key="14">
    <source>
        <dbReference type="SAM" id="Phobius"/>
    </source>
</evidence>
<keyword evidence="5 12" id="KW-0479">Metal-binding</keyword>
<dbReference type="PRINTS" id="PR00463">
    <property type="entry name" value="EP450I"/>
</dbReference>
<dbReference type="PANTHER" id="PTHR24302:SF15">
    <property type="entry name" value="FATTY-ACID PEROXYGENASE"/>
    <property type="match status" value="1"/>
</dbReference>
<evidence type="ECO:0000256" key="11">
    <source>
        <dbReference type="ARBA" id="ARBA00043906"/>
    </source>
</evidence>
<dbReference type="InterPro" id="IPR050705">
    <property type="entry name" value="Cytochrome_P450_3A"/>
</dbReference>
<evidence type="ECO:0000256" key="3">
    <source>
        <dbReference type="ARBA" id="ARBA00010617"/>
    </source>
</evidence>
<dbReference type="SUPFAM" id="SSF48264">
    <property type="entry name" value="Cytochrome P450"/>
    <property type="match status" value="1"/>
</dbReference>
<evidence type="ECO:0000256" key="8">
    <source>
        <dbReference type="ARBA" id="ARBA00023004"/>
    </source>
</evidence>
<keyword evidence="6" id="KW-0256">Endoplasmic reticulum</keyword>
<dbReference type="GO" id="GO:0008395">
    <property type="term" value="F:steroid hydroxylase activity"/>
    <property type="evidence" value="ECO:0007669"/>
    <property type="project" value="TreeGrafter"/>
</dbReference>
<dbReference type="GO" id="GO:0016705">
    <property type="term" value="F:oxidoreductase activity, acting on paired donors, with incorporation or reduction of molecular oxygen"/>
    <property type="evidence" value="ECO:0007669"/>
    <property type="project" value="InterPro"/>
</dbReference>
<dbReference type="OMA" id="ELYPMMW"/>
<dbReference type="InterPro" id="IPR001128">
    <property type="entry name" value="Cyt_P450"/>
</dbReference>
<evidence type="ECO:0000256" key="6">
    <source>
        <dbReference type="ARBA" id="ARBA00022824"/>
    </source>
</evidence>
<evidence type="ECO:0000256" key="4">
    <source>
        <dbReference type="ARBA" id="ARBA00022617"/>
    </source>
</evidence>
<accession>A0A8C4PXD5</accession>
<keyword evidence="16" id="KW-1185">Reference proteome</keyword>
<dbReference type="Gene3D" id="1.10.630.10">
    <property type="entry name" value="Cytochrome P450"/>
    <property type="match status" value="1"/>
</dbReference>
<reference evidence="15" key="1">
    <citation type="submission" date="2025-08" db="UniProtKB">
        <authorList>
            <consortium name="Ensembl"/>
        </authorList>
    </citation>
    <scope>IDENTIFICATION</scope>
</reference>
<name>A0A8C4PXD5_EPTBU</name>
<dbReference type="Proteomes" id="UP000694388">
    <property type="component" value="Unplaced"/>
</dbReference>
<dbReference type="InterPro" id="IPR017972">
    <property type="entry name" value="Cyt_P450_CS"/>
</dbReference>
<dbReference type="GO" id="GO:0005506">
    <property type="term" value="F:iron ion binding"/>
    <property type="evidence" value="ECO:0007669"/>
    <property type="project" value="InterPro"/>
</dbReference>
<evidence type="ECO:0008006" key="17">
    <source>
        <dbReference type="Google" id="ProtNLM"/>
    </source>
</evidence>
<evidence type="ECO:0000256" key="12">
    <source>
        <dbReference type="PIRSR" id="PIRSR602401-1"/>
    </source>
</evidence>
<evidence type="ECO:0000313" key="15">
    <source>
        <dbReference type="Ensembl" id="ENSEBUP00000002618.1"/>
    </source>
</evidence>
<dbReference type="PRINTS" id="PR00385">
    <property type="entry name" value="P450"/>
</dbReference>
<comment type="similarity">
    <text evidence="3 13">Belongs to the cytochrome P450 family.</text>
</comment>
<dbReference type="GeneTree" id="ENSGT00950000182958"/>
<evidence type="ECO:0000313" key="16">
    <source>
        <dbReference type="Proteomes" id="UP000694388"/>
    </source>
</evidence>
<keyword evidence="9 13" id="KW-0503">Monooxygenase</keyword>
<evidence type="ECO:0000256" key="9">
    <source>
        <dbReference type="ARBA" id="ARBA00023033"/>
    </source>
</evidence>
<organism evidence="15 16">
    <name type="scientific">Eptatretus burgeri</name>
    <name type="common">Inshore hagfish</name>
    <dbReference type="NCBI Taxonomy" id="7764"/>
    <lineage>
        <taxon>Eukaryota</taxon>
        <taxon>Metazoa</taxon>
        <taxon>Chordata</taxon>
        <taxon>Craniata</taxon>
        <taxon>Vertebrata</taxon>
        <taxon>Cyclostomata</taxon>
        <taxon>Myxini</taxon>
        <taxon>Myxiniformes</taxon>
        <taxon>Myxinidae</taxon>
        <taxon>Eptatretinae</taxon>
        <taxon>Eptatretus</taxon>
    </lineage>
</organism>
<dbReference type="AlphaFoldDB" id="A0A8C4PXD5"/>
<dbReference type="PROSITE" id="PS00086">
    <property type="entry name" value="CYTOCHROME_P450"/>
    <property type="match status" value="1"/>
</dbReference>
<dbReference type="FunFam" id="1.10.630.10:FF:000003">
    <property type="entry name" value="cytochrome P450 3A12-like isoform X2"/>
    <property type="match status" value="1"/>
</dbReference>
<evidence type="ECO:0000256" key="10">
    <source>
        <dbReference type="ARBA" id="ARBA00023136"/>
    </source>
</evidence>
<keyword evidence="10 14" id="KW-0472">Membrane</keyword>